<keyword evidence="3" id="KW-1185">Reference proteome</keyword>
<dbReference type="RefSeq" id="WP_211946627.1">
    <property type="nucleotide sequence ID" value="NZ_CAJPUY010000005.1"/>
</dbReference>
<feature type="signal peptide" evidence="1">
    <location>
        <begin position="1"/>
        <end position="23"/>
    </location>
</feature>
<accession>A0A916IRT3</accession>
<evidence type="ECO:0008006" key="4">
    <source>
        <dbReference type="Google" id="ProtNLM"/>
    </source>
</evidence>
<protein>
    <recommendedName>
        <fullName evidence="4">YaiO family outer membrane beta-barrel protein</fullName>
    </recommendedName>
</protein>
<organism evidence="2 3">
    <name type="scientific">Cupriavidus yeoncheonensis</name>
    <dbReference type="NCBI Taxonomy" id="1462994"/>
    <lineage>
        <taxon>Bacteria</taxon>
        <taxon>Pseudomonadati</taxon>
        <taxon>Pseudomonadota</taxon>
        <taxon>Betaproteobacteria</taxon>
        <taxon>Burkholderiales</taxon>
        <taxon>Burkholderiaceae</taxon>
        <taxon>Cupriavidus</taxon>
    </lineage>
</organism>
<name>A0A916IRT3_9BURK</name>
<proteinExistence type="predicted"/>
<evidence type="ECO:0000256" key="1">
    <source>
        <dbReference type="SAM" id="SignalP"/>
    </source>
</evidence>
<evidence type="ECO:0000313" key="3">
    <source>
        <dbReference type="Proteomes" id="UP000672934"/>
    </source>
</evidence>
<dbReference type="AlphaFoldDB" id="A0A916IRT3"/>
<comment type="caution">
    <text evidence="2">The sequence shown here is derived from an EMBL/GenBank/DDBJ whole genome shotgun (WGS) entry which is preliminary data.</text>
</comment>
<dbReference type="EMBL" id="CAJPUY010000005">
    <property type="protein sequence ID" value="CAG2136262.1"/>
    <property type="molecule type" value="Genomic_DNA"/>
</dbReference>
<feature type="chain" id="PRO_5036848813" description="YaiO family outer membrane beta-barrel protein" evidence="1">
    <location>
        <begin position="24"/>
        <end position="313"/>
    </location>
</feature>
<gene>
    <name evidence="2" type="ORF">LMG31506_01637</name>
</gene>
<sequence length="313" mass="35225">MRRYAFALLNTVLALTITRTAAAEEEKVLDQGAGPEFLASYDSEKFSIRKLSVEYLPSMSNADNLFGLRASDYRYNQDGWTRHGQKLSVLGRQLDPATLNGWAMEGGVFTQGGHTLATLDGSYRLALAKRTSLEVFINRDWVETQTALDRGIHYTFGGVALDQGIGPHVTLVGVAGQQYFSDGNRRDHGRLRLIYQPSLDLGLTLQARFRAYRSSQEDVGRAYFNPDRYSETMLAVGWRQRYQGWTGTFVAGLGREKVADAPLEPTRLFEIGLQSPIRASQSLRIRAGYNRSASFNGPNYHYRYALGEWIIRF</sequence>
<keyword evidence="1" id="KW-0732">Signal</keyword>
<evidence type="ECO:0000313" key="2">
    <source>
        <dbReference type="EMBL" id="CAG2136262.1"/>
    </source>
</evidence>
<reference evidence="2" key="1">
    <citation type="submission" date="2021-03" db="EMBL/GenBank/DDBJ databases">
        <authorList>
            <person name="Peeters C."/>
        </authorList>
    </citation>
    <scope>NUCLEOTIDE SEQUENCE</scope>
    <source>
        <strain evidence="2">LMG 31506</strain>
    </source>
</reference>
<dbReference type="Proteomes" id="UP000672934">
    <property type="component" value="Unassembled WGS sequence"/>
</dbReference>